<keyword evidence="2" id="KW-1185">Reference proteome</keyword>
<dbReference type="OrthoDB" id="5591786at2759"/>
<dbReference type="SUPFAM" id="SSF50978">
    <property type="entry name" value="WD40 repeat-like"/>
    <property type="match status" value="1"/>
</dbReference>
<comment type="caution">
    <text evidence="1">The sequence shown here is derived from an EMBL/GenBank/DDBJ whole genome shotgun (WGS) entry which is preliminary data.</text>
</comment>
<organism evidence="1 2">
    <name type="scientific">Cudoniella acicularis</name>
    <dbReference type="NCBI Taxonomy" id="354080"/>
    <lineage>
        <taxon>Eukaryota</taxon>
        <taxon>Fungi</taxon>
        <taxon>Dikarya</taxon>
        <taxon>Ascomycota</taxon>
        <taxon>Pezizomycotina</taxon>
        <taxon>Leotiomycetes</taxon>
        <taxon>Helotiales</taxon>
        <taxon>Tricladiaceae</taxon>
        <taxon>Cudoniella</taxon>
    </lineage>
</organism>
<dbReference type="InterPro" id="IPR014839">
    <property type="entry name" value="Crt10"/>
</dbReference>
<sequence length="709" mass="79583">MRESVIVRFDVGAANEREDSTARLIKLLYFAVYGDQLHVTVPRGLKQKISCFPDLMVDLPVSTEALHVMADIDLGEPHYVNHLIIGNLGDQEIILISCDDGDVIAYYTHMFQNMLQASIGFDRYVGIDPVLHENVGRSAWGLAIHEKSRLIAVGSNRREITIFGLAVHPKTSLVVEASLKDKGSLSIVEKQALSKTELFSRLSTPPKSALHGRETGYRISFNLGDEGHNIPTLSFASNVNGEAQEILVGDIRGNLWMFDIWTKRSTGPPLEIVASPEENPIMSWGVLVLPLGIFKVESTPQKALGLKDVKTACRLGDREIPESYIDISDSKKEIEDMSMKRSSLISSGADNFKMFNLMKAETMHITEFLSLHSEERPQDSESIDSYVKPFRVWMNSPDSPMLRIGTTWNTFSAQADALQKLEERGVEFSLHKLALSEAFKRVLPDGSAILRTYDHDIELIPPNATIPRTVCHIPFRPRTNRPLAQFSRLAQLSRFNMLAVIPELSLVVVASQSGYAALITLTRLEDGFSQFGPVTTFRLEHFVPFSNHEKQIPSPKRALMGIAASPVPSSRSRSETAYPHRNRWRLIMHYVDHTILSYDLSSMTNPEELEMLGKFHSASHVHNWWIFHLVTYELALSFSVGSANDPGEEVPIHLRVIPLISIILSTLLIKYQVQPRFSPETLPLDLQSPAWISSTRFAYPKPQEPSLKD</sequence>
<name>A0A8H4W7M6_9HELO</name>
<dbReference type="Pfam" id="PF08728">
    <property type="entry name" value="CRT10"/>
    <property type="match status" value="1"/>
</dbReference>
<dbReference type="AlphaFoldDB" id="A0A8H4W7M6"/>
<protein>
    <submittedName>
        <fullName evidence="1">Uncharacterized protein</fullName>
    </submittedName>
</protein>
<proteinExistence type="predicted"/>
<dbReference type="EMBL" id="JAAMPI010000069">
    <property type="protein sequence ID" value="KAF4636371.1"/>
    <property type="molecule type" value="Genomic_DNA"/>
</dbReference>
<dbReference type="Proteomes" id="UP000566819">
    <property type="component" value="Unassembled WGS sequence"/>
</dbReference>
<accession>A0A8H4W7M6</accession>
<evidence type="ECO:0000313" key="1">
    <source>
        <dbReference type="EMBL" id="KAF4636371.1"/>
    </source>
</evidence>
<evidence type="ECO:0000313" key="2">
    <source>
        <dbReference type="Proteomes" id="UP000566819"/>
    </source>
</evidence>
<dbReference type="InterPro" id="IPR036322">
    <property type="entry name" value="WD40_repeat_dom_sf"/>
</dbReference>
<reference evidence="1 2" key="1">
    <citation type="submission" date="2020-03" db="EMBL/GenBank/DDBJ databases">
        <title>Draft Genome Sequence of Cudoniella acicularis.</title>
        <authorList>
            <person name="Buettner E."/>
            <person name="Kellner H."/>
        </authorList>
    </citation>
    <scope>NUCLEOTIDE SEQUENCE [LARGE SCALE GENOMIC DNA]</scope>
    <source>
        <strain evidence="1 2">DSM 108380</strain>
    </source>
</reference>
<gene>
    <name evidence="1" type="ORF">G7Y89_g1711</name>
</gene>